<accession>A0ABP6M9W1</accession>
<dbReference type="Proteomes" id="UP001501637">
    <property type="component" value="Unassembled WGS sequence"/>
</dbReference>
<keyword evidence="3" id="KW-1185">Reference proteome</keyword>
<feature type="region of interest" description="Disordered" evidence="1">
    <location>
        <begin position="51"/>
        <end position="70"/>
    </location>
</feature>
<organism evidence="2 3">
    <name type="scientific">Streptomyces rectiviolaceus</name>
    <dbReference type="NCBI Taxonomy" id="332591"/>
    <lineage>
        <taxon>Bacteria</taxon>
        <taxon>Bacillati</taxon>
        <taxon>Actinomycetota</taxon>
        <taxon>Actinomycetes</taxon>
        <taxon>Kitasatosporales</taxon>
        <taxon>Streptomycetaceae</taxon>
        <taxon>Streptomyces</taxon>
    </lineage>
</organism>
<comment type="caution">
    <text evidence="2">The sequence shown here is derived from an EMBL/GenBank/DDBJ whole genome shotgun (WGS) entry which is preliminary data.</text>
</comment>
<proteinExistence type="predicted"/>
<evidence type="ECO:0000313" key="2">
    <source>
        <dbReference type="EMBL" id="GAA3092303.1"/>
    </source>
</evidence>
<sequence length="70" mass="7489">MSLIKKGTGQWCAAGAGPVVRLPCLHDGVDLRIDRLHGLACGCFQFGGGHLASGHQLREPDRIAPTRRGR</sequence>
<gene>
    <name evidence="2" type="ORF">GCM10010449_15070</name>
</gene>
<reference evidence="3" key="1">
    <citation type="journal article" date="2019" name="Int. J. Syst. Evol. Microbiol.">
        <title>The Global Catalogue of Microorganisms (GCM) 10K type strain sequencing project: providing services to taxonomists for standard genome sequencing and annotation.</title>
        <authorList>
            <consortium name="The Broad Institute Genomics Platform"/>
            <consortium name="The Broad Institute Genome Sequencing Center for Infectious Disease"/>
            <person name="Wu L."/>
            <person name="Ma J."/>
        </authorList>
    </citation>
    <scope>NUCLEOTIDE SEQUENCE [LARGE SCALE GENOMIC DNA]</scope>
    <source>
        <strain evidence="3">JCM 9092</strain>
    </source>
</reference>
<evidence type="ECO:0000313" key="3">
    <source>
        <dbReference type="Proteomes" id="UP001501637"/>
    </source>
</evidence>
<protein>
    <submittedName>
        <fullName evidence="2">Uncharacterized protein</fullName>
    </submittedName>
</protein>
<dbReference type="EMBL" id="BAAAUG010000022">
    <property type="protein sequence ID" value="GAA3092303.1"/>
    <property type="molecule type" value="Genomic_DNA"/>
</dbReference>
<name>A0ABP6M9W1_9ACTN</name>
<evidence type="ECO:0000256" key="1">
    <source>
        <dbReference type="SAM" id="MobiDB-lite"/>
    </source>
</evidence>